<protein>
    <recommendedName>
        <fullName evidence="10">Protein kinase domain-containing protein</fullName>
    </recommendedName>
</protein>
<dbReference type="GO" id="GO:0005524">
    <property type="term" value="F:ATP binding"/>
    <property type="evidence" value="ECO:0007669"/>
    <property type="project" value="UniProtKB-KW"/>
</dbReference>
<feature type="binding site" evidence="7">
    <location>
        <position position="57"/>
    </location>
    <ligand>
        <name>ATP</name>
        <dbReference type="ChEBI" id="CHEBI:30616"/>
    </ligand>
</feature>
<feature type="cross-link" description="Glycyl lysine isopeptide (Lys-Gly) (interchain with G-Cter in SUMO2)" evidence="8">
    <location>
        <position position="150"/>
    </location>
</feature>
<dbReference type="AlphaFoldDB" id="A0A7S0X010"/>
<evidence type="ECO:0000256" key="6">
    <source>
        <dbReference type="PIRSR" id="PIRSR630616-1"/>
    </source>
</evidence>
<keyword evidence="4" id="KW-0418">Kinase</keyword>
<dbReference type="InterPro" id="IPR011009">
    <property type="entry name" value="Kinase-like_dom_sf"/>
</dbReference>
<dbReference type="PANTHER" id="PTHR24350">
    <property type="entry name" value="SERINE/THREONINE-PROTEIN KINASE IAL-RELATED"/>
    <property type="match status" value="1"/>
</dbReference>
<evidence type="ECO:0000256" key="9">
    <source>
        <dbReference type="SAM" id="MobiDB-lite"/>
    </source>
</evidence>
<evidence type="ECO:0000256" key="3">
    <source>
        <dbReference type="ARBA" id="ARBA00022741"/>
    </source>
</evidence>
<dbReference type="SUPFAM" id="SSF56112">
    <property type="entry name" value="Protein kinase-like (PK-like)"/>
    <property type="match status" value="1"/>
</dbReference>
<evidence type="ECO:0000256" key="7">
    <source>
        <dbReference type="PIRSR" id="PIRSR630616-2"/>
    </source>
</evidence>
<evidence type="ECO:0000256" key="8">
    <source>
        <dbReference type="PIRSR" id="PIRSR630616-3"/>
    </source>
</evidence>
<dbReference type="PROSITE" id="PS00108">
    <property type="entry name" value="PROTEIN_KINASE_ST"/>
    <property type="match status" value="1"/>
</dbReference>
<feature type="active site" description="Proton acceptor" evidence="6">
    <location>
        <position position="148"/>
    </location>
</feature>
<evidence type="ECO:0000313" key="11">
    <source>
        <dbReference type="EMBL" id="CAD8694457.1"/>
    </source>
</evidence>
<evidence type="ECO:0000256" key="1">
    <source>
        <dbReference type="ARBA" id="ARBA00022527"/>
    </source>
</evidence>
<evidence type="ECO:0000256" key="2">
    <source>
        <dbReference type="ARBA" id="ARBA00022679"/>
    </source>
</evidence>
<name>A0A7S0X010_9CHLO</name>
<dbReference type="Pfam" id="PF00069">
    <property type="entry name" value="Pkinase"/>
    <property type="match status" value="2"/>
</dbReference>
<evidence type="ECO:0000259" key="10">
    <source>
        <dbReference type="PROSITE" id="PS50011"/>
    </source>
</evidence>
<organism evidence="11">
    <name type="scientific">Chlamydomonas leiostraca</name>
    <dbReference type="NCBI Taxonomy" id="1034604"/>
    <lineage>
        <taxon>Eukaryota</taxon>
        <taxon>Viridiplantae</taxon>
        <taxon>Chlorophyta</taxon>
        <taxon>core chlorophytes</taxon>
        <taxon>Chlorophyceae</taxon>
        <taxon>CS clade</taxon>
        <taxon>Chlamydomonadales</taxon>
        <taxon>Chlamydomonadaceae</taxon>
        <taxon>Chlamydomonas</taxon>
    </lineage>
</organism>
<feature type="region of interest" description="Disordered" evidence="9">
    <location>
        <begin position="173"/>
        <end position="192"/>
    </location>
</feature>
<accession>A0A7S0X010</accession>
<evidence type="ECO:0000256" key="4">
    <source>
        <dbReference type="ARBA" id="ARBA00022777"/>
    </source>
</evidence>
<dbReference type="Gene3D" id="1.10.510.10">
    <property type="entry name" value="Transferase(Phosphotransferase) domain 1"/>
    <property type="match status" value="2"/>
</dbReference>
<feature type="domain" description="Protein kinase" evidence="10">
    <location>
        <begin position="28"/>
        <end position="363"/>
    </location>
</feature>
<dbReference type="InterPro" id="IPR000719">
    <property type="entry name" value="Prot_kinase_dom"/>
</dbReference>
<feature type="binding site" evidence="7">
    <location>
        <position position="165"/>
    </location>
    <ligand>
        <name>ATP</name>
        <dbReference type="ChEBI" id="CHEBI:30616"/>
    </ligand>
</feature>
<proteinExistence type="predicted"/>
<evidence type="ECO:0000256" key="5">
    <source>
        <dbReference type="ARBA" id="ARBA00022840"/>
    </source>
</evidence>
<dbReference type="InterPro" id="IPR030616">
    <property type="entry name" value="Aur-like"/>
</dbReference>
<dbReference type="InterPro" id="IPR008271">
    <property type="entry name" value="Ser/Thr_kinase_AS"/>
</dbReference>
<keyword evidence="2" id="KW-0808">Transferase</keyword>
<keyword evidence="1" id="KW-0723">Serine/threonine-protein kinase</keyword>
<gene>
    <name evidence="11" type="ORF">CLEI1391_LOCUS18640</name>
</gene>
<reference evidence="11" key="1">
    <citation type="submission" date="2021-01" db="EMBL/GenBank/DDBJ databases">
        <authorList>
            <person name="Corre E."/>
            <person name="Pelletier E."/>
            <person name="Niang G."/>
            <person name="Scheremetjew M."/>
            <person name="Finn R."/>
            <person name="Kale V."/>
            <person name="Holt S."/>
            <person name="Cochrane G."/>
            <person name="Meng A."/>
            <person name="Brown T."/>
            <person name="Cohen L."/>
        </authorList>
    </citation>
    <scope>NUCLEOTIDE SEQUENCE</scope>
    <source>
        <strain evidence="11">SAG 11-49</strain>
    </source>
</reference>
<keyword evidence="3 7" id="KW-0547">Nucleotide-binding</keyword>
<sequence length="441" mass="47280">MNVITVHPACPKELADSIASARTWDEAIETQRPLAYHSDCLVSIARCKCSGLQVVVKSYMKALLSSVARQQVDTETHIHSTLQHEHVVPLLLAAEDSRCIYMVISWADGGDLRGHMAGMSERRLREFVVAPLLQALVQLHAQGVVHRDIKPDNVLVHQGRVLLADFGLAVYHDPSPHNSPEDSEDSGHSTQGSGCDELCIAHPLSCACSDSSSIGDCSDGELSADAEAGAALAHQRLKQRLGGGSTGGMRRPASSPELLASAGGTPLYTAPEVLLAMFQSRIVSDVVGHKNDVWALAMMALESLTGHHPFSHDANVLYSIAHHTRVKLPTHISRECSDFLAAALQRDPCLRPTAAELLEHPWITGVCDRRCSASGTGVEGGSPRAMASPSCRSPDGYHRRCATTANILMGSSPTGHGYMGKGAGREFNYGGVVMSAECWEY</sequence>
<dbReference type="SMART" id="SM00220">
    <property type="entry name" value="S_TKc"/>
    <property type="match status" value="1"/>
</dbReference>
<keyword evidence="5 7" id="KW-0067">ATP-binding</keyword>
<dbReference type="EMBL" id="HBFB01033234">
    <property type="protein sequence ID" value="CAD8694457.1"/>
    <property type="molecule type" value="Transcribed_RNA"/>
</dbReference>
<dbReference type="GO" id="GO:0004674">
    <property type="term" value="F:protein serine/threonine kinase activity"/>
    <property type="evidence" value="ECO:0007669"/>
    <property type="project" value="UniProtKB-KW"/>
</dbReference>
<dbReference type="PROSITE" id="PS50011">
    <property type="entry name" value="PROTEIN_KINASE_DOM"/>
    <property type="match status" value="1"/>
</dbReference>